<dbReference type="SUPFAM" id="SSF53448">
    <property type="entry name" value="Nucleotide-diphospho-sugar transferases"/>
    <property type="match status" value="1"/>
</dbReference>
<dbReference type="HOGENOM" id="CLU_048229_0_0_7"/>
<proteinExistence type="predicted"/>
<sequence length="468" mass="50324">MYGAAVDRVIAQYLARYAAPEAQVATRLARDYAQVCVVPALDESPALLERLGSPRSDGPWLLIVVVNASDEVAEPAHARNAALLRALAECDDARAPARLSQSPPMTLARLGHGDVLCVDRASAGQRLPAGQGVGLARRIGGDIALAAFAAGRLRSRWIHMSDADVALPDDYFAAAERAPAAARALVYPFWHEDSGEREVDLATGLYELYLRYHRLGLRWAGSAYAVHTVGSTIAVDARAYAQVRGVPNRQAGEDFYMMSKLVKLGPVHEPACAPLRIRARRSQRVPFGTGAATTEIVAARAAGRAYAVYDPRVYTLLGAWLDALAALADGDPAADISAEQAWGDALASAARARSLGPGERDALDRALHALAAPAAIAEARARTRSPRARRKRLDDWFDALRTLKLIHALRDMLLPSLPWHQALTRAPFLALDHAASASLAAQTPTPTIAELRALRRLLLQHEGAPRPP</sequence>
<dbReference type="InterPro" id="IPR029044">
    <property type="entry name" value="Nucleotide-diphossugar_trans"/>
</dbReference>
<gene>
    <name evidence="1" type="ordered locus">Hoch_3310</name>
</gene>
<dbReference type="eggNOG" id="COG1215">
    <property type="taxonomic scope" value="Bacteria"/>
</dbReference>
<evidence type="ECO:0008006" key="3">
    <source>
        <dbReference type="Google" id="ProtNLM"/>
    </source>
</evidence>
<dbReference type="Proteomes" id="UP000001880">
    <property type="component" value="Chromosome"/>
</dbReference>
<dbReference type="STRING" id="502025.Hoch_3310"/>
<organism evidence="1 2">
    <name type="scientific">Haliangium ochraceum (strain DSM 14365 / JCM 11303 / SMP-2)</name>
    <dbReference type="NCBI Taxonomy" id="502025"/>
    <lineage>
        <taxon>Bacteria</taxon>
        <taxon>Pseudomonadati</taxon>
        <taxon>Myxococcota</taxon>
        <taxon>Polyangia</taxon>
        <taxon>Haliangiales</taxon>
        <taxon>Kofleriaceae</taxon>
        <taxon>Haliangium</taxon>
    </lineage>
</organism>
<name>D0LTW8_HALO1</name>
<accession>D0LTW8</accession>
<dbReference type="KEGG" id="hoh:Hoch_3310"/>
<dbReference type="AlphaFoldDB" id="D0LTW8"/>
<reference evidence="1 2" key="1">
    <citation type="journal article" date="2010" name="Stand. Genomic Sci.">
        <title>Complete genome sequence of Haliangium ochraceum type strain (SMP-2).</title>
        <authorList>
            <consortium name="US DOE Joint Genome Institute (JGI-PGF)"/>
            <person name="Ivanova N."/>
            <person name="Daum C."/>
            <person name="Lang E."/>
            <person name="Abt B."/>
            <person name="Kopitz M."/>
            <person name="Saunders E."/>
            <person name="Lapidus A."/>
            <person name="Lucas S."/>
            <person name="Glavina Del Rio T."/>
            <person name="Nolan M."/>
            <person name="Tice H."/>
            <person name="Copeland A."/>
            <person name="Cheng J.F."/>
            <person name="Chen F."/>
            <person name="Bruce D."/>
            <person name="Goodwin L."/>
            <person name="Pitluck S."/>
            <person name="Mavromatis K."/>
            <person name="Pati A."/>
            <person name="Mikhailova N."/>
            <person name="Chen A."/>
            <person name="Palaniappan K."/>
            <person name="Land M."/>
            <person name="Hauser L."/>
            <person name="Chang Y.J."/>
            <person name="Jeffries C.D."/>
            <person name="Detter J.C."/>
            <person name="Brettin T."/>
            <person name="Rohde M."/>
            <person name="Goker M."/>
            <person name="Bristow J."/>
            <person name="Markowitz V."/>
            <person name="Eisen J.A."/>
            <person name="Hugenholtz P."/>
            <person name="Kyrpides N.C."/>
            <person name="Klenk H.P."/>
        </authorList>
    </citation>
    <scope>NUCLEOTIDE SEQUENCE [LARGE SCALE GENOMIC DNA]</scope>
    <source>
        <strain evidence="2">DSM 14365 / CIP 107738 / JCM 11303 / AJ 13395 / SMP-2</strain>
    </source>
</reference>
<dbReference type="EMBL" id="CP001804">
    <property type="protein sequence ID" value="ACY15812.1"/>
    <property type="molecule type" value="Genomic_DNA"/>
</dbReference>
<evidence type="ECO:0000313" key="2">
    <source>
        <dbReference type="Proteomes" id="UP000001880"/>
    </source>
</evidence>
<protein>
    <recommendedName>
        <fullName evidence="3">Glycosyltransferase 2-like domain-containing protein</fullName>
    </recommendedName>
</protein>
<evidence type="ECO:0000313" key="1">
    <source>
        <dbReference type="EMBL" id="ACY15812.1"/>
    </source>
</evidence>
<keyword evidence="2" id="KW-1185">Reference proteome</keyword>